<evidence type="ECO:0000259" key="11">
    <source>
        <dbReference type="Pfam" id="PF05201"/>
    </source>
</evidence>
<dbReference type="InterPro" id="IPR036291">
    <property type="entry name" value="NAD(P)-bd_dom_sf"/>
</dbReference>
<reference evidence="12" key="1">
    <citation type="submission" date="2021-01" db="EMBL/GenBank/DDBJ databases">
        <title>Modified the classification status of verrucomicrobia.</title>
        <authorList>
            <person name="Feng X."/>
        </authorList>
    </citation>
    <scope>NUCLEOTIDE SEQUENCE</scope>
    <source>
        <strain evidence="12">KCTC 12986</strain>
    </source>
</reference>
<evidence type="ECO:0000256" key="4">
    <source>
        <dbReference type="ARBA" id="ARBA00022857"/>
    </source>
</evidence>
<gene>
    <name evidence="9" type="primary">hemA</name>
    <name evidence="12" type="ORF">JIN78_12885</name>
</gene>
<dbReference type="PANTHER" id="PTHR43013">
    <property type="entry name" value="GLUTAMYL-TRNA REDUCTASE"/>
    <property type="match status" value="1"/>
</dbReference>
<dbReference type="SUPFAM" id="SSF51735">
    <property type="entry name" value="NAD(P)-binding Rossmann-fold domains"/>
    <property type="match status" value="1"/>
</dbReference>
<dbReference type="InterPro" id="IPR036343">
    <property type="entry name" value="GluRdtase_N_sf"/>
</dbReference>
<accession>A0A934RT44</accession>
<feature type="binding site" evidence="9">
    <location>
        <begin position="111"/>
        <end position="113"/>
    </location>
    <ligand>
        <name>substrate</name>
    </ligand>
</feature>
<keyword evidence="13" id="KW-1185">Reference proteome</keyword>
<dbReference type="SUPFAM" id="SSF69742">
    <property type="entry name" value="Glutamyl tRNA-reductase catalytic, N-terminal domain"/>
    <property type="match status" value="1"/>
</dbReference>
<dbReference type="RefSeq" id="WP_200392392.1">
    <property type="nucleotide sequence ID" value="NZ_JAENIO010000037.1"/>
</dbReference>
<dbReference type="GO" id="GO:0050661">
    <property type="term" value="F:NADP binding"/>
    <property type="evidence" value="ECO:0007669"/>
    <property type="project" value="InterPro"/>
</dbReference>
<evidence type="ECO:0000256" key="8">
    <source>
        <dbReference type="ARBA" id="ARBA00068659"/>
    </source>
</evidence>
<comment type="catalytic activity">
    <reaction evidence="7 9">
        <text>(S)-4-amino-5-oxopentanoate + tRNA(Glu) + NADP(+) = L-glutamyl-tRNA(Glu) + NADPH + H(+)</text>
        <dbReference type="Rhea" id="RHEA:12344"/>
        <dbReference type="Rhea" id="RHEA-COMP:9663"/>
        <dbReference type="Rhea" id="RHEA-COMP:9680"/>
        <dbReference type="ChEBI" id="CHEBI:15378"/>
        <dbReference type="ChEBI" id="CHEBI:57501"/>
        <dbReference type="ChEBI" id="CHEBI:57783"/>
        <dbReference type="ChEBI" id="CHEBI:58349"/>
        <dbReference type="ChEBI" id="CHEBI:78442"/>
        <dbReference type="ChEBI" id="CHEBI:78520"/>
        <dbReference type="EC" id="1.2.1.70"/>
    </reaction>
</comment>
<feature type="binding site" evidence="9">
    <location>
        <begin position="49"/>
        <end position="52"/>
    </location>
    <ligand>
        <name>substrate</name>
    </ligand>
</feature>
<feature type="binding site" evidence="9">
    <location>
        <begin position="186"/>
        <end position="191"/>
    </location>
    <ligand>
        <name>NADP(+)</name>
        <dbReference type="ChEBI" id="CHEBI:58349"/>
    </ligand>
</feature>
<dbReference type="Pfam" id="PF05201">
    <property type="entry name" value="GlutR_N"/>
    <property type="match status" value="1"/>
</dbReference>
<name>A0A934RT44_9BACT</name>
<sequence>MKLFCLGLNHETAPVELREKVSISNTHLGEESSALAQHAAIAEGVVISTCNRTEFYLAAESREAAASALADHLQSHFGLAVDEHFYEKNAREAAVHLCRVVSGLDSMVLGETEIFGQVKKAYAAALDAGVTGGVLNRLFQRAFSVGKKVRNSTGIQEGQTSVGSVAVDLAEKIFGHLKESQVMVIGAGEMSRTTAQSLLSRGAQSMFVTNRSYDKAVELAKDMGGSAIRFDDWEDSLTRVDIIISSTGAPHHVIRPEHIEKVRRKRKFRPLLMVDIAVPRDIDPEVGEIDEVYLYDVDGLQVLAAEARKRRQEQIRLCEAIIEEELAKSHLPGL</sequence>
<dbReference type="InterPro" id="IPR015895">
    <property type="entry name" value="4pyrrol_synth_GluRdtase_N"/>
</dbReference>
<comment type="pathway">
    <text evidence="1 9">Porphyrin-containing compound metabolism; protoporphyrin-IX biosynthesis; 5-aminolevulinate from L-glutamyl-tRNA(Glu): step 1/2.</text>
</comment>
<evidence type="ECO:0000256" key="9">
    <source>
        <dbReference type="HAMAP-Rule" id="MF_00087"/>
    </source>
</evidence>
<keyword evidence="5 9" id="KW-0560">Oxidoreductase</keyword>
<evidence type="ECO:0000256" key="5">
    <source>
        <dbReference type="ARBA" id="ARBA00023002"/>
    </source>
</evidence>
<dbReference type="EC" id="1.2.1.70" evidence="3 9"/>
<dbReference type="CDD" id="cd05213">
    <property type="entry name" value="NAD_bind_Glutamyl_tRNA_reduct"/>
    <property type="match status" value="1"/>
</dbReference>
<evidence type="ECO:0000256" key="2">
    <source>
        <dbReference type="ARBA" id="ARBA00005916"/>
    </source>
</evidence>
<proteinExistence type="inferred from homology"/>
<keyword evidence="6 9" id="KW-0627">Porphyrin biosynthesis</keyword>
<comment type="function">
    <text evidence="9">Catalyzes the NADPH-dependent reduction of glutamyl-tRNA(Glu) to glutamate 1-semialdehyde (GSA).</text>
</comment>
<dbReference type="Proteomes" id="UP000604083">
    <property type="component" value="Unassembled WGS sequence"/>
</dbReference>
<feature type="domain" description="Quinate/shikimate 5-dehydrogenase/glutamyl-tRNA reductase" evidence="10">
    <location>
        <begin position="168"/>
        <end position="301"/>
    </location>
</feature>
<feature type="domain" description="Glutamyl-tRNA reductase N-terminal" evidence="11">
    <location>
        <begin position="6"/>
        <end position="153"/>
    </location>
</feature>
<evidence type="ECO:0000313" key="12">
    <source>
        <dbReference type="EMBL" id="MBK1834958.1"/>
    </source>
</evidence>
<dbReference type="InterPro" id="IPR006151">
    <property type="entry name" value="Shikm_DH/Glu-tRNA_Rdtase"/>
</dbReference>
<feature type="active site" description="Nucleophile" evidence="9">
    <location>
        <position position="50"/>
    </location>
</feature>
<dbReference type="GO" id="GO:0019353">
    <property type="term" value="P:protoporphyrinogen IX biosynthetic process from glutamate"/>
    <property type="evidence" value="ECO:0007669"/>
    <property type="project" value="TreeGrafter"/>
</dbReference>
<dbReference type="Gene3D" id="3.30.460.30">
    <property type="entry name" value="Glutamyl-tRNA reductase, N-terminal domain"/>
    <property type="match status" value="1"/>
</dbReference>
<dbReference type="AlphaFoldDB" id="A0A934RT44"/>
<dbReference type="HAMAP" id="MF_00087">
    <property type="entry name" value="Glu_tRNA_reductase"/>
    <property type="match status" value="1"/>
</dbReference>
<dbReference type="Pfam" id="PF01488">
    <property type="entry name" value="Shikimate_DH"/>
    <property type="match status" value="1"/>
</dbReference>
<feature type="site" description="Important for activity" evidence="9">
    <location>
        <position position="96"/>
    </location>
</feature>
<dbReference type="PANTHER" id="PTHR43013:SF1">
    <property type="entry name" value="GLUTAMYL-TRNA REDUCTASE"/>
    <property type="match status" value="1"/>
</dbReference>
<comment type="domain">
    <text evidence="9">Possesses an unusual extended V-shaped dimeric structure with each monomer consisting of three distinct domains arranged along a curved 'spinal' alpha-helix. The N-terminal catalytic domain specifically recognizes the glutamate moiety of the substrate. The second domain is the NADPH-binding domain, and the third C-terminal domain is responsible for dimerization.</text>
</comment>
<dbReference type="FunFam" id="3.40.50.720:FF:000031">
    <property type="entry name" value="Glutamyl-tRNA reductase"/>
    <property type="match status" value="1"/>
</dbReference>
<comment type="caution">
    <text evidence="12">The sequence shown here is derived from an EMBL/GenBank/DDBJ whole genome shotgun (WGS) entry which is preliminary data.</text>
</comment>
<evidence type="ECO:0000256" key="6">
    <source>
        <dbReference type="ARBA" id="ARBA00023244"/>
    </source>
</evidence>
<dbReference type="GO" id="GO:0008883">
    <property type="term" value="F:glutamyl-tRNA reductase activity"/>
    <property type="evidence" value="ECO:0007669"/>
    <property type="project" value="UniProtKB-UniRule"/>
</dbReference>
<keyword evidence="4 9" id="KW-0521">NADP</keyword>
<comment type="subunit">
    <text evidence="9">Homodimer.</text>
</comment>
<dbReference type="Gene3D" id="3.40.50.720">
    <property type="entry name" value="NAD(P)-binding Rossmann-like Domain"/>
    <property type="match status" value="1"/>
</dbReference>
<organism evidence="12 13">
    <name type="scientific">Roseibacillus ishigakijimensis</name>
    <dbReference type="NCBI Taxonomy" id="454146"/>
    <lineage>
        <taxon>Bacteria</taxon>
        <taxon>Pseudomonadati</taxon>
        <taxon>Verrucomicrobiota</taxon>
        <taxon>Verrucomicrobiia</taxon>
        <taxon>Verrucomicrobiales</taxon>
        <taxon>Verrucomicrobiaceae</taxon>
        <taxon>Roseibacillus</taxon>
    </lineage>
</organism>
<evidence type="ECO:0000259" key="10">
    <source>
        <dbReference type="Pfam" id="PF01488"/>
    </source>
</evidence>
<dbReference type="InterPro" id="IPR000343">
    <property type="entry name" value="4pyrrol_synth_GluRdtase"/>
</dbReference>
<comment type="miscellaneous">
    <text evidence="9">During catalysis, the active site Cys acts as a nucleophile attacking the alpha-carbonyl group of tRNA-bound glutamate with the formation of a thioester intermediate between enzyme and glutamate, and the concomitant release of tRNA(Glu). The thioester intermediate is finally reduced by direct hydride transfer from NADPH, to form the product GSA.</text>
</comment>
<comment type="similarity">
    <text evidence="2 9">Belongs to the glutamyl-tRNA reductase family.</text>
</comment>
<protein>
    <recommendedName>
        <fullName evidence="8 9">Glutamyl-tRNA reductase</fullName>
        <shortName evidence="9">GluTR</shortName>
        <ecNumber evidence="3 9">1.2.1.70</ecNumber>
    </recommendedName>
</protein>
<evidence type="ECO:0000313" key="13">
    <source>
        <dbReference type="Proteomes" id="UP000604083"/>
    </source>
</evidence>
<dbReference type="NCBIfam" id="TIGR01035">
    <property type="entry name" value="hemA"/>
    <property type="match status" value="1"/>
</dbReference>
<feature type="binding site" evidence="9">
    <location>
        <position position="117"/>
    </location>
    <ligand>
        <name>substrate</name>
    </ligand>
</feature>
<dbReference type="EMBL" id="JAENIO010000037">
    <property type="protein sequence ID" value="MBK1834958.1"/>
    <property type="molecule type" value="Genomic_DNA"/>
</dbReference>
<evidence type="ECO:0000256" key="1">
    <source>
        <dbReference type="ARBA" id="ARBA00005059"/>
    </source>
</evidence>
<feature type="binding site" evidence="9">
    <location>
        <position position="106"/>
    </location>
    <ligand>
        <name>substrate</name>
    </ligand>
</feature>
<evidence type="ECO:0000256" key="3">
    <source>
        <dbReference type="ARBA" id="ARBA00012970"/>
    </source>
</evidence>
<evidence type="ECO:0000256" key="7">
    <source>
        <dbReference type="ARBA" id="ARBA00047464"/>
    </source>
</evidence>
<dbReference type="FunFam" id="3.30.460.30:FF:000001">
    <property type="entry name" value="Glutamyl-tRNA reductase"/>
    <property type="match status" value="1"/>
</dbReference>